<dbReference type="GO" id="GO:0006352">
    <property type="term" value="P:DNA-templated transcription initiation"/>
    <property type="evidence" value="ECO:0007669"/>
    <property type="project" value="InterPro"/>
</dbReference>
<proteinExistence type="inferred from homology"/>
<dbReference type="Pfam" id="PF04542">
    <property type="entry name" value="Sigma70_r2"/>
    <property type="match status" value="1"/>
</dbReference>
<dbReference type="GO" id="GO:0003677">
    <property type="term" value="F:DNA binding"/>
    <property type="evidence" value="ECO:0007669"/>
    <property type="project" value="UniProtKB-KW"/>
</dbReference>
<comment type="caution">
    <text evidence="9">The sequence shown here is derived from an EMBL/GenBank/DDBJ whole genome shotgun (WGS) entry which is preliminary data.</text>
</comment>
<dbReference type="InterPro" id="IPR014284">
    <property type="entry name" value="RNA_pol_sigma-70_dom"/>
</dbReference>
<sequence>MSAADTRLAETIRAEGAWILATLVRTVGDLHLAEDAVQEAAARALRQWPVTGVPDSPRAWLTVTARRAAVDVIRREGARTAKERAAMEPHFEDEPPGHVVDDDMLRLLFTCAHPALALEAQVTLALRVLCGLSTAQIAAVLLSTESAVAKRLTRTRAKIARAAIPYQVPSSDELPQRLSAVCAVIYTLYTSAHTASGGSELIDVDGCREAVRLARLVCALMPDEGAPMSVLSLILLTEARRGARTDADGNPVVLAEQDRAAWDAVAIDEGCSLLADSLRRSGGVADPYQLQAAIAATHAAAASYPDTDWDEIVRLYDLLIDVAPSSSARLARAVAVAEARGTPAGLAALAGLEPDHRLRTVRAELLARDGRFVEAIDEMTASLSGGISDPEADHRRRLIAQWTRRVV</sequence>
<keyword evidence="2" id="KW-0805">Transcription regulation</keyword>
<evidence type="ECO:0000259" key="6">
    <source>
        <dbReference type="Pfam" id="PF04542"/>
    </source>
</evidence>
<dbReference type="RefSeq" id="WP_163888158.1">
    <property type="nucleotide sequence ID" value="NZ_BLLB01000002.1"/>
</dbReference>
<organism evidence="9 10">
    <name type="scientific">Mycolicibacterium hippocampi</name>
    <dbReference type="NCBI Taxonomy" id="659824"/>
    <lineage>
        <taxon>Bacteria</taxon>
        <taxon>Bacillati</taxon>
        <taxon>Actinomycetota</taxon>
        <taxon>Actinomycetes</taxon>
        <taxon>Mycobacteriales</taxon>
        <taxon>Mycobacteriaceae</taxon>
        <taxon>Mycolicibacterium</taxon>
    </lineage>
</organism>
<dbReference type="InterPro" id="IPR046531">
    <property type="entry name" value="DUF6596"/>
</dbReference>
<dbReference type="Gene3D" id="1.10.10.10">
    <property type="entry name" value="Winged helix-like DNA-binding domain superfamily/Winged helix DNA-binding domain"/>
    <property type="match status" value="1"/>
</dbReference>
<reference evidence="9 10" key="1">
    <citation type="journal article" date="2019" name="Emerg. Microbes Infect.">
        <title>Comprehensive subspecies identification of 175 nontuberculous mycobacteria species based on 7547 genomic profiles.</title>
        <authorList>
            <person name="Matsumoto Y."/>
            <person name="Kinjo T."/>
            <person name="Motooka D."/>
            <person name="Nabeya D."/>
            <person name="Jung N."/>
            <person name="Uechi K."/>
            <person name="Horii T."/>
            <person name="Iida T."/>
            <person name="Fujita J."/>
            <person name="Nakamura S."/>
        </authorList>
    </citation>
    <scope>NUCLEOTIDE SEQUENCE [LARGE SCALE GENOMIC DNA]</scope>
    <source>
        <strain evidence="9 10">JCM 30996</strain>
    </source>
</reference>
<comment type="similarity">
    <text evidence="1">Belongs to the sigma-70 factor family. ECF subfamily.</text>
</comment>
<gene>
    <name evidence="9" type="primary">rpoE_2</name>
    <name evidence="9" type="ORF">MHIP_18250</name>
</gene>
<dbReference type="PANTHER" id="PTHR47756:SF2">
    <property type="entry name" value="BLL6612 PROTEIN"/>
    <property type="match status" value="1"/>
</dbReference>
<feature type="domain" description="RNA polymerase sigma-70 region 2" evidence="6">
    <location>
        <begin position="12"/>
        <end position="77"/>
    </location>
</feature>
<dbReference type="GO" id="GO:0016987">
    <property type="term" value="F:sigma factor activity"/>
    <property type="evidence" value="ECO:0007669"/>
    <property type="project" value="UniProtKB-KW"/>
</dbReference>
<evidence type="ECO:0000256" key="5">
    <source>
        <dbReference type="ARBA" id="ARBA00023163"/>
    </source>
</evidence>
<dbReference type="Pfam" id="PF20239">
    <property type="entry name" value="DUF6596"/>
    <property type="match status" value="1"/>
</dbReference>
<accession>A0A7I9ZJZ9</accession>
<dbReference type="PANTHER" id="PTHR47756">
    <property type="entry name" value="BLL6612 PROTEIN-RELATED"/>
    <property type="match status" value="1"/>
</dbReference>
<name>A0A7I9ZJZ9_9MYCO</name>
<evidence type="ECO:0000256" key="1">
    <source>
        <dbReference type="ARBA" id="ARBA00010641"/>
    </source>
</evidence>
<evidence type="ECO:0000256" key="3">
    <source>
        <dbReference type="ARBA" id="ARBA00023082"/>
    </source>
</evidence>
<dbReference type="Pfam" id="PF08281">
    <property type="entry name" value="Sigma70_r4_2"/>
    <property type="match status" value="1"/>
</dbReference>
<evidence type="ECO:0000259" key="7">
    <source>
        <dbReference type="Pfam" id="PF08281"/>
    </source>
</evidence>
<keyword evidence="3" id="KW-0731">Sigma factor</keyword>
<feature type="domain" description="RNA polymerase sigma factor 70 region 4 type 2" evidence="7">
    <location>
        <begin position="109"/>
        <end position="159"/>
    </location>
</feature>
<dbReference type="InterPro" id="IPR036388">
    <property type="entry name" value="WH-like_DNA-bd_sf"/>
</dbReference>
<evidence type="ECO:0000313" key="10">
    <source>
        <dbReference type="Proteomes" id="UP000465304"/>
    </source>
</evidence>
<evidence type="ECO:0000259" key="8">
    <source>
        <dbReference type="Pfam" id="PF20239"/>
    </source>
</evidence>
<dbReference type="SUPFAM" id="SSF88659">
    <property type="entry name" value="Sigma3 and sigma4 domains of RNA polymerase sigma factors"/>
    <property type="match status" value="1"/>
</dbReference>
<dbReference type="NCBIfam" id="TIGR02937">
    <property type="entry name" value="sigma70-ECF"/>
    <property type="match status" value="1"/>
</dbReference>
<dbReference type="SUPFAM" id="SSF88946">
    <property type="entry name" value="Sigma2 domain of RNA polymerase sigma factors"/>
    <property type="match status" value="1"/>
</dbReference>
<dbReference type="InterPro" id="IPR013324">
    <property type="entry name" value="RNA_pol_sigma_r3/r4-like"/>
</dbReference>
<dbReference type="InterPro" id="IPR013249">
    <property type="entry name" value="RNA_pol_sigma70_r4_t2"/>
</dbReference>
<dbReference type="AlphaFoldDB" id="A0A7I9ZJZ9"/>
<keyword evidence="5" id="KW-0804">Transcription</keyword>
<keyword evidence="10" id="KW-1185">Reference proteome</keyword>
<evidence type="ECO:0000313" key="9">
    <source>
        <dbReference type="EMBL" id="GFH01342.1"/>
    </source>
</evidence>
<dbReference type="EMBL" id="BLLB01000002">
    <property type="protein sequence ID" value="GFH01342.1"/>
    <property type="molecule type" value="Genomic_DNA"/>
</dbReference>
<evidence type="ECO:0000256" key="4">
    <source>
        <dbReference type="ARBA" id="ARBA00023125"/>
    </source>
</evidence>
<dbReference type="Proteomes" id="UP000465304">
    <property type="component" value="Unassembled WGS sequence"/>
</dbReference>
<dbReference type="InterPro" id="IPR013325">
    <property type="entry name" value="RNA_pol_sigma_r2"/>
</dbReference>
<dbReference type="Gene3D" id="1.10.1740.10">
    <property type="match status" value="1"/>
</dbReference>
<keyword evidence="4" id="KW-0238">DNA-binding</keyword>
<feature type="domain" description="DUF6596" evidence="8">
    <location>
        <begin position="177"/>
        <end position="277"/>
    </location>
</feature>
<dbReference type="InterPro" id="IPR007627">
    <property type="entry name" value="RNA_pol_sigma70_r2"/>
</dbReference>
<evidence type="ECO:0000256" key="2">
    <source>
        <dbReference type="ARBA" id="ARBA00023015"/>
    </source>
</evidence>
<protein>
    <submittedName>
        <fullName evidence="9">RNA polymerase subunit sigma-24</fullName>
    </submittedName>
</protein>